<feature type="coiled-coil region" evidence="1">
    <location>
        <begin position="124"/>
        <end position="206"/>
    </location>
</feature>
<dbReference type="PANTHER" id="PTHR31935">
    <property type="entry name" value="COILED-COIL DOMAIN-CONTAINING PROTEIN 13"/>
    <property type="match status" value="1"/>
</dbReference>
<feature type="coiled-coil region" evidence="1">
    <location>
        <begin position="337"/>
        <end position="466"/>
    </location>
</feature>
<accession>A0ABM1P327</accession>
<reference evidence="3" key="2">
    <citation type="journal article" date="2016" name="G3 (Bethesda)">
        <title>Genome Evolution in Three Species of Cactophilic Drosophila.</title>
        <authorList>
            <person name="Sanchez-Flores A."/>
            <person name="Penazola F."/>
            <person name="Carpinteyro-Ponce J."/>
            <person name="Nazario-Yepiz N."/>
            <person name="Abreu-Goodger C."/>
            <person name="Machado C.A."/>
            <person name="Markow T.A."/>
        </authorList>
    </citation>
    <scope>NUCLEOTIDE SEQUENCE [LARGE SCALE GENOMIC DNA]</scope>
</reference>
<sequence>MDSSPDNGAYQELKEFSKEAKHAKEDVGFVGARKPPRRKNDKVDCHVVVGTAAVRPKSLKSDGKKLRKKLMEFEQENQTLAKTITDKNQEICALKRSVDSLNEVLNSVPIDELRCNSSIAGTKILELSKKNRQMRAELEQFKNRINKKDLQIEKLERELKSNEEKLQQTGELLKKGNATEELQAKITSMQQKLFETRNKNTELQNQLKLAHKCLQHEIGEAVNVNILSNNLNQANWRGRAQQILALQQKLQELKARLDTYENGACDRADFMPLPLGTDLELGSTHSLKLTPRGVKALHSPGRHSSSVSLGAGDTGGATFDRFTPGVRKSEILHRAKVETMEKEIAALQAQLDEQRSRNLALKVRNKTLNEEMLKYKMRSNELEELSDCSGVNANTMNDKLNRQRNQYESRLEEMRNDVIRISEERDTAKRQKEELSGMNLELETQLKQKDCNIQTLQEMIKKLETDLRAVTGGFLFSCREFRKEEFVGILDALEVEKNQMMLLNKTLDERLAAERLKNDSSTDLIAKQKTRISRMDAKIRELEKELDIQSDRKKRTQRITEYANALGRTPLTGSISSFSFDNQSQCPSVTSFNSVGDESKLEDMKNQLELANEKITMLTEKLEYITEEKRADAKFFEETMLNSKNIILDTILGSRSGVSQPTINKPEGQLELPVINNA</sequence>
<keyword evidence="1" id="KW-0175">Coiled coil</keyword>
<evidence type="ECO:0000313" key="3">
    <source>
        <dbReference type="Proteomes" id="UP000694904"/>
    </source>
</evidence>
<dbReference type="Proteomes" id="UP000694904">
    <property type="component" value="Chromosome 4"/>
</dbReference>
<dbReference type="PANTHER" id="PTHR31935:SF1">
    <property type="entry name" value="COILED-COIL DOMAIN-CONTAINING PROTEIN 13"/>
    <property type="match status" value="1"/>
</dbReference>
<gene>
    <name evidence="4" type="primary">LOC108612982</name>
</gene>
<evidence type="ECO:0000256" key="2">
    <source>
        <dbReference type="SAM" id="MobiDB-lite"/>
    </source>
</evidence>
<feature type="coiled-coil region" evidence="1">
    <location>
        <begin position="601"/>
        <end position="628"/>
    </location>
</feature>
<protein>
    <submittedName>
        <fullName evidence="4">Coiled-coil domain-containing protein 13</fullName>
    </submittedName>
</protein>
<name>A0ABM1P327_DROAR</name>
<dbReference type="InterPro" id="IPR038929">
    <property type="entry name" value="CCDC13"/>
</dbReference>
<dbReference type="RefSeq" id="XP_017861613.1">
    <property type="nucleotide sequence ID" value="XM_018006124.1"/>
</dbReference>
<evidence type="ECO:0000313" key="4">
    <source>
        <dbReference type="RefSeq" id="XP_017861613.1"/>
    </source>
</evidence>
<feature type="coiled-coil region" evidence="1">
    <location>
        <begin position="63"/>
        <end position="90"/>
    </location>
</feature>
<feature type="region of interest" description="Disordered" evidence="2">
    <location>
        <begin position="21"/>
        <end position="40"/>
    </location>
</feature>
<proteinExistence type="predicted"/>
<feature type="coiled-coil region" evidence="1">
    <location>
        <begin position="490"/>
        <end position="559"/>
    </location>
</feature>
<keyword evidence="3" id="KW-1185">Reference proteome</keyword>
<evidence type="ECO:0000256" key="1">
    <source>
        <dbReference type="SAM" id="Coils"/>
    </source>
</evidence>
<dbReference type="GeneID" id="108612982"/>
<reference evidence="3" key="1">
    <citation type="journal article" date="1997" name="Nucleic Acids Res.">
        <title>tRNAscan-SE: a program for improved detection of transfer RNA genes in genomic sequence.</title>
        <authorList>
            <person name="Lowe T.M."/>
            <person name="Eddy S.R."/>
        </authorList>
    </citation>
    <scope>NUCLEOTIDE SEQUENCE [LARGE SCALE GENOMIC DNA]</scope>
</reference>
<organism evidence="3 4">
    <name type="scientific">Drosophila arizonae</name>
    <name type="common">Fruit fly</name>
    <dbReference type="NCBI Taxonomy" id="7263"/>
    <lineage>
        <taxon>Eukaryota</taxon>
        <taxon>Metazoa</taxon>
        <taxon>Ecdysozoa</taxon>
        <taxon>Arthropoda</taxon>
        <taxon>Hexapoda</taxon>
        <taxon>Insecta</taxon>
        <taxon>Pterygota</taxon>
        <taxon>Neoptera</taxon>
        <taxon>Endopterygota</taxon>
        <taxon>Diptera</taxon>
        <taxon>Brachycera</taxon>
        <taxon>Muscomorpha</taxon>
        <taxon>Ephydroidea</taxon>
        <taxon>Drosophilidae</taxon>
        <taxon>Drosophila</taxon>
    </lineage>
</organism>
<reference evidence="4" key="3">
    <citation type="submission" date="2025-08" db="UniProtKB">
        <authorList>
            <consortium name="RefSeq"/>
        </authorList>
    </citation>
    <scope>IDENTIFICATION</scope>
    <source>
        <tissue evidence="4">Whole organism</tissue>
    </source>
</reference>